<evidence type="ECO:0000313" key="2">
    <source>
        <dbReference type="Proteomes" id="UP000800235"/>
    </source>
</evidence>
<gene>
    <name evidence="1" type="ORF">EJ08DRAFT_663658</name>
</gene>
<dbReference type="EMBL" id="MU007070">
    <property type="protein sequence ID" value="KAF2425327.1"/>
    <property type="molecule type" value="Genomic_DNA"/>
</dbReference>
<proteinExistence type="predicted"/>
<evidence type="ECO:0000313" key="1">
    <source>
        <dbReference type="EMBL" id="KAF2425327.1"/>
    </source>
</evidence>
<reference evidence="1" key="1">
    <citation type="journal article" date="2020" name="Stud. Mycol.">
        <title>101 Dothideomycetes genomes: a test case for predicting lifestyles and emergence of pathogens.</title>
        <authorList>
            <person name="Haridas S."/>
            <person name="Albert R."/>
            <person name="Binder M."/>
            <person name="Bloem J."/>
            <person name="Labutti K."/>
            <person name="Salamov A."/>
            <person name="Andreopoulos B."/>
            <person name="Baker S."/>
            <person name="Barry K."/>
            <person name="Bills G."/>
            <person name="Bluhm B."/>
            <person name="Cannon C."/>
            <person name="Castanera R."/>
            <person name="Culley D."/>
            <person name="Daum C."/>
            <person name="Ezra D."/>
            <person name="Gonzalez J."/>
            <person name="Henrissat B."/>
            <person name="Kuo A."/>
            <person name="Liang C."/>
            <person name="Lipzen A."/>
            <person name="Lutzoni F."/>
            <person name="Magnuson J."/>
            <person name="Mondo S."/>
            <person name="Nolan M."/>
            <person name="Ohm R."/>
            <person name="Pangilinan J."/>
            <person name="Park H.-J."/>
            <person name="Ramirez L."/>
            <person name="Alfaro M."/>
            <person name="Sun H."/>
            <person name="Tritt A."/>
            <person name="Yoshinaga Y."/>
            <person name="Zwiers L.-H."/>
            <person name="Turgeon B."/>
            <person name="Goodwin S."/>
            <person name="Spatafora J."/>
            <person name="Crous P."/>
            <person name="Grigoriev I."/>
        </authorList>
    </citation>
    <scope>NUCLEOTIDE SEQUENCE</scope>
    <source>
        <strain evidence="1">CBS 130266</strain>
    </source>
</reference>
<comment type="caution">
    <text evidence="1">The sequence shown here is derived from an EMBL/GenBank/DDBJ whole genome shotgun (WGS) entry which is preliminary data.</text>
</comment>
<sequence>MAHQAHNLPRQTLAFNFKISIAYTIRASEAKPTSFLAIKKINSKNYCISSMPLHTVENFTTTERTKWASDYTVPEAEEVIISFSIAQNQKTNTRGPPRTGFQGEIPVLLQPKCTRMSFSSKRHYMLVPMVPMNKSSTFLPSDSSNFVFSTIK</sequence>
<dbReference type="AlphaFoldDB" id="A0A9P4NK60"/>
<accession>A0A9P4NK60</accession>
<protein>
    <submittedName>
        <fullName evidence="1">Uncharacterized protein</fullName>
    </submittedName>
</protein>
<dbReference type="OrthoDB" id="3204049at2759"/>
<name>A0A9P4NK60_9PEZI</name>
<dbReference type="Proteomes" id="UP000800235">
    <property type="component" value="Unassembled WGS sequence"/>
</dbReference>
<keyword evidence="2" id="KW-1185">Reference proteome</keyword>
<organism evidence="1 2">
    <name type="scientific">Tothia fuscella</name>
    <dbReference type="NCBI Taxonomy" id="1048955"/>
    <lineage>
        <taxon>Eukaryota</taxon>
        <taxon>Fungi</taxon>
        <taxon>Dikarya</taxon>
        <taxon>Ascomycota</taxon>
        <taxon>Pezizomycotina</taxon>
        <taxon>Dothideomycetes</taxon>
        <taxon>Pleosporomycetidae</taxon>
        <taxon>Venturiales</taxon>
        <taxon>Cylindrosympodiaceae</taxon>
        <taxon>Tothia</taxon>
    </lineage>
</organism>